<dbReference type="AlphaFoldDB" id="M0E2T7"/>
<reference evidence="3 4" key="1">
    <citation type="journal article" date="2014" name="PLoS Genet.">
        <title>Phylogenetically driven sequencing of extremely halophilic archaea reveals strategies for static and dynamic osmo-response.</title>
        <authorList>
            <person name="Becker E.A."/>
            <person name="Seitzer P.M."/>
            <person name="Tritt A."/>
            <person name="Larsen D."/>
            <person name="Krusor M."/>
            <person name="Yao A.I."/>
            <person name="Wu D."/>
            <person name="Madern D."/>
            <person name="Eisen J.A."/>
            <person name="Darling A.E."/>
            <person name="Facciotti M.T."/>
        </authorList>
    </citation>
    <scope>NUCLEOTIDE SEQUENCE [LARGE SCALE GENOMIC DNA]</scope>
    <source>
        <strain evidence="3 4">DSM 1137</strain>
    </source>
</reference>
<feature type="transmembrane region" description="Helical" evidence="2">
    <location>
        <begin position="21"/>
        <end position="44"/>
    </location>
</feature>
<keyword evidence="2" id="KW-0472">Membrane</keyword>
<feature type="region of interest" description="Disordered" evidence="1">
    <location>
        <begin position="147"/>
        <end position="179"/>
    </location>
</feature>
<keyword evidence="2" id="KW-1133">Transmembrane helix</keyword>
<protein>
    <submittedName>
        <fullName evidence="3">Uncharacterized protein</fullName>
    </submittedName>
</protein>
<keyword evidence="4" id="KW-1185">Reference proteome</keyword>
<evidence type="ECO:0000313" key="3">
    <source>
        <dbReference type="EMBL" id="ELZ40649.1"/>
    </source>
</evidence>
<comment type="caution">
    <text evidence="3">The sequence shown here is derived from an EMBL/GenBank/DDBJ whole genome shotgun (WGS) entry which is preliminary data.</text>
</comment>
<keyword evidence="2" id="KW-0812">Transmembrane</keyword>
<feature type="transmembrane region" description="Helical" evidence="2">
    <location>
        <begin position="198"/>
        <end position="218"/>
    </location>
</feature>
<dbReference type="PATRIC" id="fig|1227484.4.peg.1551"/>
<accession>M0E2T7</accession>
<dbReference type="STRING" id="1227484.C471_07696"/>
<dbReference type="EMBL" id="AOJE01000025">
    <property type="protein sequence ID" value="ELZ40649.1"/>
    <property type="molecule type" value="Genomic_DNA"/>
</dbReference>
<proteinExistence type="predicted"/>
<feature type="transmembrane region" description="Helical" evidence="2">
    <location>
        <begin position="64"/>
        <end position="83"/>
    </location>
</feature>
<name>M0E2T7_9EURY</name>
<evidence type="ECO:0000256" key="2">
    <source>
        <dbReference type="SAM" id="Phobius"/>
    </source>
</evidence>
<evidence type="ECO:0000313" key="4">
    <source>
        <dbReference type="Proteomes" id="UP000011514"/>
    </source>
</evidence>
<organism evidence="3 4">
    <name type="scientific">Halorubrum saccharovorum DSM 1137</name>
    <dbReference type="NCBI Taxonomy" id="1227484"/>
    <lineage>
        <taxon>Archaea</taxon>
        <taxon>Methanobacteriati</taxon>
        <taxon>Methanobacteriota</taxon>
        <taxon>Stenosarchaea group</taxon>
        <taxon>Halobacteria</taxon>
        <taxon>Halobacteriales</taxon>
        <taxon>Haloferacaceae</taxon>
        <taxon>Halorubrum</taxon>
    </lineage>
</organism>
<feature type="transmembrane region" description="Helical" evidence="2">
    <location>
        <begin position="224"/>
        <end position="242"/>
    </location>
</feature>
<gene>
    <name evidence="3" type="ORF">C471_07696</name>
</gene>
<evidence type="ECO:0000256" key="1">
    <source>
        <dbReference type="SAM" id="MobiDB-lite"/>
    </source>
</evidence>
<sequence>MMNPRDVVKKLVGDPETVEDRVLPGVALVSISIAAAGLIYTLLIRGIEAGGASSLPYLEPVMQYATSPWILVLVAVFIGRAWLTGSKKREARTAATATGRSPRTVKRLSMEASRASGCTRAIITSEDDVESARDRIEAALDGDADRLEPTAVTDSEGDESGGESLSSDSESPRDGASWSQKLKEKQLDVAATLDIPRVIWGGVIPAVTAMAALLIAVQIWVSPIVYPFIFAAGVGVGAANLWRHHVMDHRRIDSLEGSTNIEQWDQVAALVKTVETPDSTVYIGWLRGTAFAHYNRGEFSHGLAVRACETTHGDPVSPSIMTQYARNLQKMYPDLRGFLANEREQIIHDLLDEVQGSDMGMIPRQTLITDVVEKGIKNSATGRIEGDHGHDPKLVAECYRALVPAALVEEDIEIERDGESQTIPSVRLRTDPVPLDFSEITAQFSFRFGSLGSPRYPVPDTGVDDIPEWAESAISEYHPDN</sequence>
<dbReference type="eggNOG" id="arCOG13371">
    <property type="taxonomic scope" value="Archaea"/>
</dbReference>
<dbReference type="Proteomes" id="UP000011514">
    <property type="component" value="Unassembled WGS sequence"/>
</dbReference>